<protein>
    <submittedName>
        <fullName evidence="1">Carbohydrate ABC transporter permease</fullName>
    </submittedName>
</protein>
<keyword evidence="2" id="KW-1185">Reference proteome</keyword>
<reference evidence="1" key="1">
    <citation type="submission" date="2023-09" db="EMBL/GenBank/DDBJ databases">
        <title>Vallitalea sediminicola and Vallitalea maricola sp. nov., anaerobic bacteria isolated from marine sediment.</title>
        <authorList>
            <person name="Hirano S."/>
            <person name="Maeda A."/>
            <person name="Terahara T."/>
            <person name="Mori K."/>
            <person name="Hamada M."/>
            <person name="Matsumoto R."/>
            <person name="Kobayashi T."/>
        </authorList>
    </citation>
    <scope>NUCLEOTIDE SEQUENCE</scope>
    <source>
        <strain evidence="1">AN17-2</strain>
    </source>
</reference>
<sequence length="268" mass="30218">MKRLSRCIMYIVGILYLIPFYILINLAFRPASNSSSYWIPSFNLYLDNFKNAWLEANMISAFKNNIFITLVVVVSVIVLGAFASYPLARYKTKFNNFIYTLCVSCMIVPPLTILVPLYKLIVNTTGTSTYLSVILPHIAYQLPITIFLFTGFIGSISKELDEAALIDGCGRFRIFFRIIFPLLKPVTATVTILVGVAIWNDYTFSIFFLQKPKMYTITVALSQFFSQFSNQINWVAAGCIIGTIPLVVLYLFLQKYFVKGLSAGAVKG</sequence>
<evidence type="ECO:0000313" key="1">
    <source>
        <dbReference type="EMBL" id="GMQ61514.1"/>
    </source>
</evidence>
<dbReference type="EMBL" id="BTPU01000009">
    <property type="protein sequence ID" value="GMQ61514.1"/>
    <property type="molecule type" value="Genomic_DNA"/>
</dbReference>
<proteinExistence type="predicted"/>
<name>A0ACB5UG31_9FIRM</name>
<comment type="caution">
    <text evidence="1">The sequence shown here is derived from an EMBL/GenBank/DDBJ whole genome shotgun (WGS) entry which is preliminary data.</text>
</comment>
<dbReference type="Proteomes" id="UP001374599">
    <property type="component" value="Unassembled WGS sequence"/>
</dbReference>
<organism evidence="1 2">
    <name type="scientific">Vallitalea maricola</name>
    <dbReference type="NCBI Taxonomy" id="3074433"/>
    <lineage>
        <taxon>Bacteria</taxon>
        <taxon>Bacillati</taxon>
        <taxon>Bacillota</taxon>
        <taxon>Clostridia</taxon>
        <taxon>Lachnospirales</taxon>
        <taxon>Vallitaleaceae</taxon>
        <taxon>Vallitalea</taxon>
    </lineage>
</organism>
<accession>A0ACB5UG31</accession>
<evidence type="ECO:0000313" key="2">
    <source>
        <dbReference type="Proteomes" id="UP001374599"/>
    </source>
</evidence>
<gene>
    <name evidence="1" type="ORF">AN2V17_07430</name>
</gene>